<accession>A0A1G7VV76</accession>
<dbReference type="PANTHER" id="PTHR35526:SF3">
    <property type="entry name" value="ANTI-SIGMA-F FACTOR RSBW"/>
    <property type="match status" value="1"/>
</dbReference>
<dbReference type="Proteomes" id="UP000198923">
    <property type="component" value="Unassembled WGS sequence"/>
</dbReference>
<evidence type="ECO:0000259" key="2">
    <source>
        <dbReference type="Pfam" id="PF13581"/>
    </source>
</evidence>
<dbReference type="CDD" id="cd16936">
    <property type="entry name" value="HATPase_RsbW-like"/>
    <property type="match status" value="1"/>
</dbReference>
<name>A0A1G7VV76_9ACTN</name>
<evidence type="ECO:0000313" key="4">
    <source>
        <dbReference type="Proteomes" id="UP000198923"/>
    </source>
</evidence>
<keyword evidence="4" id="KW-1185">Reference proteome</keyword>
<dbReference type="InterPro" id="IPR050267">
    <property type="entry name" value="Anti-sigma-factor_SerPK"/>
</dbReference>
<feature type="domain" description="Histidine kinase/HSP90-like ATPase" evidence="2">
    <location>
        <begin position="31"/>
        <end position="157"/>
    </location>
</feature>
<proteinExistence type="predicted"/>
<dbReference type="InterPro" id="IPR036890">
    <property type="entry name" value="HATPase_C_sf"/>
</dbReference>
<dbReference type="Pfam" id="PF13581">
    <property type="entry name" value="HATPase_c_2"/>
    <property type="match status" value="1"/>
</dbReference>
<dbReference type="InterPro" id="IPR003594">
    <property type="entry name" value="HATPase_dom"/>
</dbReference>
<keyword evidence="3" id="KW-0808">Transferase</keyword>
<dbReference type="Gene3D" id="3.30.565.10">
    <property type="entry name" value="Histidine kinase-like ATPase, C-terminal domain"/>
    <property type="match status" value="1"/>
</dbReference>
<keyword evidence="3" id="KW-0418">Kinase</keyword>
<evidence type="ECO:0000313" key="3">
    <source>
        <dbReference type="EMBL" id="SDG63458.1"/>
    </source>
</evidence>
<dbReference type="GO" id="GO:0004674">
    <property type="term" value="F:protein serine/threonine kinase activity"/>
    <property type="evidence" value="ECO:0007669"/>
    <property type="project" value="UniProtKB-KW"/>
</dbReference>
<protein>
    <submittedName>
        <fullName evidence="3">Anti-sigma regulatory factor (Ser/Thr protein kinase)</fullName>
    </submittedName>
</protein>
<dbReference type="EMBL" id="FNCN01000006">
    <property type="protein sequence ID" value="SDG63458.1"/>
    <property type="molecule type" value="Genomic_DNA"/>
</dbReference>
<reference evidence="3 4" key="1">
    <citation type="submission" date="2016-10" db="EMBL/GenBank/DDBJ databases">
        <authorList>
            <person name="de Groot N.N."/>
        </authorList>
    </citation>
    <scope>NUCLEOTIDE SEQUENCE [LARGE SCALE GENOMIC DNA]</scope>
    <source>
        <strain evidence="3 4">CPCC 201354</strain>
    </source>
</reference>
<sequence length="162" mass="17881">MRSAVARQAQGAVTRKNAVGHSLSLNCMELPAHPIAASHARRLAVHTLARWDMQWSTDMAELIMSELVANAVKATGELRDLARAGDASGLREFIRVGLYRFRGRIVIEVWDRGRTPPRTKSGALDDENGRGLQIVDDLADQWGYRWLATGGKVVWATITPHA</sequence>
<keyword evidence="1" id="KW-0723">Serine/threonine-protein kinase</keyword>
<organism evidence="3 4">
    <name type="scientific">Sinosporangium album</name>
    <dbReference type="NCBI Taxonomy" id="504805"/>
    <lineage>
        <taxon>Bacteria</taxon>
        <taxon>Bacillati</taxon>
        <taxon>Actinomycetota</taxon>
        <taxon>Actinomycetes</taxon>
        <taxon>Streptosporangiales</taxon>
        <taxon>Streptosporangiaceae</taxon>
        <taxon>Sinosporangium</taxon>
    </lineage>
</organism>
<dbReference type="SUPFAM" id="SSF55874">
    <property type="entry name" value="ATPase domain of HSP90 chaperone/DNA topoisomerase II/histidine kinase"/>
    <property type="match status" value="1"/>
</dbReference>
<evidence type="ECO:0000256" key="1">
    <source>
        <dbReference type="ARBA" id="ARBA00022527"/>
    </source>
</evidence>
<dbReference type="AlphaFoldDB" id="A0A1G7VV76"/>
<gene>
    <name evidence="3" type="ORF">SAMN05421505_10658</name>
</gene>
<dbReference type="STRING" id="504805.SAMN05421505_10658"/>
<dbReference type="PANTHER" id="PTHR35526">
    <property type="entry name" value="ANTI-SIGMA-F FACTOR RSBW-RELATED"/>
    <property type="match status" value="1"/>
</dbReference>